<dbReference type="InterPro" id="IPR050695">
    <property type="entry name" value="N-acetylmuramoyl_amidase_3"/>
</dbReference>
<dbReference type="GO" id="GO:0030288">
    <property type="term" value="C:outer membrane-bounded periplasmic space"/>
    <property type="evidence" value="ECO:0007669"/>
    <property type="project" value="TreeGrafter"/>
</dbReference>
<sequence>MMRRRDALQQGLGALLFTLGPAQLAWGAQLLAVRVWPAKDYTRVTLESDTALKARHFLMGQPARLVIDIEGLELNSALKDLVRKVRADDPYIAGVRAGQFSPKVVRLVVDLKQASRPQVFSLEPVAAYQHRLVFDLYPTQEADPAQSLAAAQSPTPGLSGNPGVSVKPAPVLPSMPGTPMGTASATAAPATDSPSVSGSSASSPPAPATPTTATTSTLTERQSASAADAMNDALDEFIGDLHRKGSTERPATATANANVAAPAPHAGGPSPMAKGGRPDARLPDGRHDTQMAAQREADANEAERRTGARRLVIVAIDPGHGGEDPGAIGPTGLYEKDVVLSIAWKMRDRINKIPGMRAMLTRDADYFVPLHERVRKARRVGADLFISIHADAFLNPQAKGASVFALSEGGATSATARWMANKENASDLVGGVNIKGKDSQVMRAMLDMSTTAQIKDSLKLGKVVLGHLGKVGRLHKPQVEQAGFAVLKAPDIPSILVETGFISNPEEEAKLKDESYQAELADALMTGISRYFAKNPPLARNRSV</sequence>
<keyword evidence="6" id="KW-0574">Periplasm</keyword>
<dbReference type="SUPFAM" id="SSF53187">
    <property type="entry name" value="Zn-dependent exopeptidases"/>
    <property type="match status" value="1"/>
</dbReference>
<evidence type="ECO:0000256" key="2">
    <source>
        <dbReference type="ARBA" id="ARBA00004418"/>
    </source>
</evidence>
<comment type="subcellular location">
    <subcellularLocation>
        <location evidence="2">Periplasm</location>
    </subcellularLocation>
</comment>
<dbReference type="OrthoDB" id="9806267at2"/>
<dbReference type="Proteomes" id="UP000292120">
    <property type="component" value="Unassembled WGS sequence"/>
</dbReference>
<name>A0A4Q9H276_9BURK</name>
<evidence type="ECO:0000259" key="11">
    <source>
        <dbReference type="SMART" id="SM00646"/>
    </source>
</evidence>
<evidence type="ECO:0000256" key="9">
    <source>
        <dbReference type="ARBA" id="ARBA00074581"/>
    </source>
</evidence>
<dbReference type="GO" id="GO:0008745">
    <property type="term" value="F:N-acetylmuramoyl-L-alanine amidase activity"/>
    <property type="evidence" value="ECO:0007669"/>
    <property type="project" value="UniProtKB-EC"/>
</dbReference>
<feature type="compositionally biased region" description="Low complexity" evidence="10">
    <location>
        <begin position="250"/>
        <end position="273"/>
    </location>
</feature>
<dbReference type="EC" id="3.5.1.28" evidence="4"/>
<dbReference type="Pfam" id="PF01520">
    <property type="entry name" value="Amidase_3"/>
    <property type="match status" value="1"/>
</dbReference>
<feature type="region of interest" description="Disordered" evidence="10">
    <location>
        <begin position="145"/>
        <end position="227"/>
    </location>
</feature>
<keyword evidence="5" id="KW-0732">Signal</keyword>
<feature type="region of interest" description="Disordered" evidence="10">
    <location>
        <begin position="246"/>
        <end position="285"/>
    </location>
</feature>
<dbReference type="GO" id="GO:0009253">
    <property type="term" value="P:peptidoglycan catabolic process"/>
    <property type="evidence" value="ECO:0007669"/>
    <property type="project" value="InterPro"/>
</dbReference>
<accession>A0A4Q9H276</accession>
<dbReference type="RefSeq" id="WP_130966057.1">
    <property type="nucleotide sequence ID" value="NZ_SIXI01000001.1"/>
</dbReference>
<protein>
    <recommendedName>
        <fullName evidence="9">N-acetylmuramoyl-L-alanine amidase AmiC</fullName>
        <ecNumber evidence="4">3.5.1.28</ecNumber>
    </recommendedName>
</protein>
<dbReference type="Pfam" id="PF11741">
    <property type="entry name" value="AMIN"/>
    <property type="match status" value="1"/>
</dbReference>
<evidence type="ECO:0000256" key="5">
    <source>
        <dbReference type="ARBA" id="ARBA00022729"/>
    </source>
</evidence>
<feature type="compositionally biased region" description="Low complexity" evidence="10">
    <location>
        <begin position="177"/>
        <end position="219"/>
    </location>
</feature>
<evidence type="ECO:0000256" key="4">
    <source>
        <dbReference type="ARBA" id="ARBA00011901"/>
    </source>
</evidence>
<evidence type="ECO:0000256" key="3">
    <source>
        <dbReference type="ARBA" id="ARBA00010860"/>
    </source>
</evidence>
<evidence type="ECO:0000256" key="10">
    <source>
        <dbReference type="SAM" id="MobiDB-lite"/>
    </source>
</evidence>
<dbReference type="PANTHER" id="PTHR30404:SF0">
    <property type="entry name" value="N-ACETYLMURAMOYL-L-ALANINE AMIDASE AMIC"/>
    <property type="match status" value="1"/>
</dbReference>
<dbReference type="PANTHER" id="PTHR30404">
    <property type="entry name" value="N-ACETYLMURAMOYL-L-ALANINE AMIDASE"/>
    <property type="match status" value="1"/>
</dbReference>
<dbReference type="EMBL" id="SIXI01000001">
    <property type="protein sequence ID" value="TBO34108.1"/>
    <property type="molecule type" value="Genomic_DNA"/>
</dbReference>
<reference evidence="12 13" key="1">
    <citation type="submission" date="2019-02" db="EMBL/GenBank/DDBJ databases">
        <title>Aquabacterium sp. strain KMB7.</title>
        <authorList>
            <person name="Chen W.-M."/>
        </authorList>
    </citation>
    <scope>NUCLEOTIDE SEQUENCE [LARGE SCALE GENOMIC DNA]</scope>
    <source>
        <strain evidence="12 13">KMB7</strain>
    </source>
</reference>
<gene>
    <name evidence="12" type="ORF">EYS42_01295</name>
</gene>
<organism evidence="12 13">
    <name type="scientific">Aquabacterium lacunae</name>
    <dbReference type="NCBI Taxonomy" id="2528630"/>
    <lineage>
        <taxon>Bacteria</taxon>
        <taxon>Pseudomonadati</taxon>
        <taxon>Pseudomonadota</taxon>
        <taxon>Betaproteobacteria</taxon>
        <taxon>Burkholderiales</taxon>
        <taxon>Aquabacterium</taxon>
    </lineage>
</organism>
<dbReference type="InterPro" id="IPR002508">
    <property type="entry name" value="MurNAc-LAA_cat"/>
</dbReference>
<dbReference type="FunFam" id="3.40.630.40:FF:000001">
    <property type="entry name" value="N-acetylmuramoyl-L-alanine amidase"/>
    <property type="match status" value="1"/>
</dbReference>
<dbReference type="InterPro" id="IPR021731">
    <property type="entry name" value="AMIN_dom"/>
</dbReference>
<evidence type="ECO:0000313" key="12">
    <source>
        <dbReference type="EMBL" id="TBO34108.1"/>
    </source>
</evidence>
<dbReference type="CDD" id="cd02696">
    <property type="entry name" value="MurNAc-LAA"/>
    <property type="match status" value="1"/>
</dbReference>
<evidence type="ECO:0000256" key="7">
    <source>
        <dbReference type="ARBA" id="ARBA00022801"/>
    </source>
</evidence>
<keyword evidence="7" id="KW-0378">Hydrolase</keyword>
<dbReference type="Gene3D" id="2.60.40.3500">
    <property type="match status" value="1"/>
</dbReference>
<keyword evidence="13" id="KW-1185">Reference proteome</keyword>
<dbReference type="AlphaFoldDB" id="A0A4Q9H276"/>
<comment type="similarity">
    <text evidence="3">Belongs to the N-acetylmuramoyl-L-alanine amidase 3 family.</text>
</comment>
<comment type="catalytic activity">
    <reaction evidence="1">
        <text>Hydrolyzes the link between N-acetylmuramoyl residues and L-amino acid residues in certain cell-wall glycopeptides.</text>
        <dbReference type="EC" id="3.5.1.28"/>
    </reaction>
</comment>
<feature type="compositionally biased region" description="Polar residues" evidence="10">
    <location>
        <begin position="149"/>
        <end position="158"/>
    </location>
</feature>
<feature type="compositionally biased region" description="Basic and acidic residues" evidence="10">
    <location>
        <begin position="276"/>
        <end position="285"/>
    </location>
</feature>
<dbReference type="GO" id="GO:0071555">
    <property type="term" value="P:cell wall organization"/>
    <property type="evidence" value="ECO:0007669"/>
    <property type="project" value="UniProtKB-KW"/>
</dbReference>
<evidence type="ECO:0000313" key="13">
    <source>
        <dbReference type="Proteomes" id="UP000292120"/>
    </source>
</evidence>
<evidence type="ECO:0000256" key="8">
    <source>
        <dbReference type="ARBA" id="ARBA00023316"/>
    </source>
</evidence>
<dbReference type="Gene3D" id="3.40.630.40">
    <property type="entry name" value="Zn-dependent exopeptidases"/>
    <property type="match status" value="1"/>
</dbReference>
<evidence type="ECO:0000256" key="6">
    <source>
        <dbReference type="ARBA" id="ARBA00022764"/>
    </source>
</evidence>
<feature type="domain" description="MurNAc-LAA" evidence="11">
    <location>
        <begin position="374"/>
        <end position="529"/>
    </location>
</feature>
<evidence type="ECO:0000256" key="1">
    <source>
        <dbReference type="ARBA" id="ARBA00001561"/>
    </source>
</evidence>
<comment type="caution">
    <text evidence="12">The sequence shown here is derived from an EMBL/GenBank/DDBJ whole genome shotgun (WGS) entry which is preliminary data.</text>
</comment>
<keyword evidence="8" id="KW-0961">Cell wall biogenesis/degradation</keyword>
<dbReference type="SMART" id="SM00646">
    <property type="entry name" value="Ami_3"/>
    <property type="match status" value="1"/>
</dbReference>
<proteinExistence type="inferred from homology"/>